<dbReference type="InterPro" id="IPR036779">
    <property type="entry name" value="LysM_dom_sf"/>
</dbReference>
<dbReference type="PANTHER" id="PTHR34997:SF1">
    <property type="entry name" value="PEPTIDOGLYCAN-BINDING LYSIN DOMAIN"/>
    <property type="match status" value="1"/>
</dbReference>
<dbReference type="EMBL" id="JBFXLR010000046">
    <property type="protein sequence ID" value="KAL2843408.1"/>
    <property type="molecule type" value="Genomic_DNA"/>
</dbReference>
<dbReference type="InterPro" id="IPR018392">
    <property type="entry name" value="LysM"/>
</dbReference>
<reference evidence="6 7" key="1">
    <citation type="submission" date="2024-07" db="EMBL/GenBank/DDBJ databases">
        <title>Section-level genome sequencing and comparative genomics of Aspergillus sections Usti and Cavernicolus.</title>
        <authorList>
            <consortium name="Lawrence Berkeley National Laboratory"/>
            <person name="Nybo J.L."/>
            <person name="Vesth T.C."/>
            <person name="Theobald S."/>
            <person name="Frisvad J.C."/>
            <person name="Larsen T.O."/>
            <person name="Kjaerboelling I."/>
            <person name="Rothschild-Mancinelli K."/>
            <person name="Lyhne E.K."/>
            <person name="Kogle M.E."/>
            <person name="Barry K."/>
            <person name="Clum A."/>
            <person name="Na H."/>
            <person name="Ledsgaard L."/>
            <person name="Lin J."/>
            <person name="Lipzen A."/>
            <person name="Kuo A."/>
            <person name="Riley R."/>
            <person name="Mondo S."/>
            <person name="LaButti K."/>
            <person name="Haridas S."/>
            <person name="Pangalinan J."/>
            <person name="Salamov A.A."/>
            <person name="Simmons B.A."/>
            <person name="Magnuson J.K."/>
            <person name="Chen J."/>
            <person name="Drula E."/>
            <person name="Henrissat B."/>
            <person name="Wiebenga A."/>
            <person name="Lubbers R.J."/>
            <person name="Gomes A.C."/>
            <person name="Macurrencykelacurrency M.R."/>
            <person name="Stajich J."/>
            <person name="Grigoriev I.V."/>
            <person name="Mortensen U.H."/>
            <person name="De vries R.P."/>
            <person name="Baker S.E."/>
            <person name="Andersen M.R."/>
        </authorList>
    </citation>
    <scope>NUCLEOTIDE SEQUENCE [LARGE SCALE GENOMIC DNA]</scope>
    <source>
        <strain evidence="6 7">CBS 756.74</strain>
    </source>
</reference>
<feature type="region of interest" description="Disordered" evidence="3">
    <location>
        <begin position="467"/>
        <end position="489"/>
    </location>
</feature>
<protein>
    <recommendedName>
        <fullName evidence="5">LysM domain-containing protein</fullName>
    </recommendedName>
</protein>
<evidence type="ECO:0000256" key="4">
    <source>
        <dbReference type="SAM" id="SignalP"/>
    </source>
</evidence>
<organism evidence="6 7">
    <name type="scientific">Aspergillus pseudodeflectus</name>
    <dbReference type="NCBI Taxonomy" id="176178"/>
    <lineage>
        <taxon>Eukaryota</taxon>
        <taxon>Fungi</taxon>
        <taxon>Dikarya</taxon>
        <taxon>Ascomycota</taxon>
        <taxon>Pezizomycotina</taxon>
        <taxon>Eurotiomycetes</taxon>
        <taxon>Eurotiomycetidae</taxon>
        <taxon>Eurotiales</taxon>
        <taxon>Aspergillaceae</taxon>
        <taxon>Aspergillus</taxon>
        <taxon>Aspergillus subgen. Nidulantes</taxon>
    </lineage>
</organism>
<feature type="chain" id="PRO_5046028177" description="LysM domain-containing protein" evidence="4">
    <location>
        <begin position="27"/>
        <end position="489"/>
    </location>
</feature>
<dbReference type="Gene3D" id="3.10.350.10">
    <property type="entry name" value="LysM domain"/>
    <property type="match status" value="2"/>
</dbReference>
<keyword evidence="1" id="KW-0147">Chitin-binding</keyword>
<proteinExistence type="predicted"/>
<keyword evidence="4" id="KW-0732">Signal</keyword>
<dbReference type="RefSeq" id="XP_070895586.1">
    <property type="nucleotide sequence ID" value="XM_071043344.1"/>
</dbReference>
<evidence type="ECO:0000256" key="3">
    <source>
        <dbReference type="SAM" id="MobiDB-lite"/>
    </source>
</evidence>
<keyword evidence="7" id="KW-1185">Reference proteome</keyword>
<name>A0ABR4JTN6_9EURO</name>
<gene>
    <name evidence="6" type="ORF">BJX68DRAFT_257450</name>
</gene>
<dbReference type="SUPFAM" id="SSF54106">
    <property type="entry name" value="LysM domain"/>
    <property type="match status" value="1"/>
</dbReference>
<feature type="compositionally biased region" description="Acidic residues" evidence="3">
    <location>
        <begin position="467"/>
        <end position="476"/>
    </location>
</feature>
<dbReference type="GeneID" id="98158508"/>
<dbReference type="CDD" id="cd00118">
    <property type="entry name" value="LysM"/>
    <property type="match status" value="1"/>
</dbReference>
<sequence length="489" mass="53837">MNKSAFRVPFRSVFTWLVLGASITRAQLHLFNQGTLPFSSECNSAMAAQLDCSVLETGGTMYTRDAELTVDILDGMCTEQCKASLKAYREAVEAACVHEEAALVYKPIVLPDYYITNYNQRCLRDSNGEYCSLKLQEADSVDHCDECNLWTFREKLDNGYFANDDLLEQYAYQTSSCGVTTIPPPTPSSVLLSSAPAPTARRRPCAGRRVPIQPGDTCDSFALAHNLSTYRLLIDNGLQSGCTDFPTEGSLCGLASRYGITITQFRTWNQVLNARCGNLDILVGHIACVGYPGEATSTENRYATKPAGGTAPAAAPAPANLAPGVNTNCAKYYQVKEGDYCAVIAMKNAIVINDFYFLNPGIDKNCTNLRPHYNYCVYPVGNIETYPGYAATSLPIATTLPLANGTRKDCKVYEDSKRGEIPCDWLRGVKSLLNFEDWNPSVVWWNCTLANNTRYCVSLWDPALEEDDEDEWDLDPPENAAPGSTEACY</sequence>
<feature type="signal peptide" evidence="4">
    <location>
        <begin position="1"/>
        <end position="26"/>
    </location>
</feature>
<evidence type="ECO:0000313" key="7">
    <source>
        <dbReference type="Proteomes" id="UP001610444"/>
    </source>
</evidence>
<accession>A0ABR4JTN6</accession>
<dbReference type="Proteomes" id="UP001610444">
    <property type="component" value="Unassembled WGS sequence"/>
</dbReference>
<feature type="domain" description="LysM" evidence="5">
    <location>
        <begin position="331"/>
        <end position="377"/>
    </location>
</feature>
<dbReference type="PANTHER" id="PTHR34997">
    <property type="entry name" value="AM15"/>
    <property type="match status" value="1"/>
</dbReference>
<dbReference type="Pfam" id="PF01476">
    <property type="entry name" value="LysM"/>
    <property type="match status" value="2"/>
</dbReference>
<dbReference type="PROSITE" id="PS51782">
    <property type="entry name" value="LYSM"/>
    <property type="match status" value="1"/>
</dbReference>
<dbReference type="InterPro" id="IPR052210">
    <property type="entry name" value="LysM1-like"/>
</dbReference>
<evidence type="ECO:0000259" key="5">
    <source>
        <dbReference type="PROSITE" id="PS51782"/>
    </source>
</evidence>
<evidence type="ECO:0000256" key="1">
    <source>
        <dbReference type="ARBA" id="ARBA00022669"/>
    </source>
</evidence>
<evidence type="ECO:0000313" key="6">
    <source>
        <dbReference type="EMBL" id="KAL2843408.1"/>
    </source>
</evidence>
<evidence type="ECO:0000256" key="2">
    <source>
        <dbReference type="ARBA" id="ARBA00023026"/>
    </source>
</evidence>
<keyword evidence="2" id="KW-0843">Virulence</keyword>
<comment type="caution">
    <text evidence="6">The sequence shown here is derived from an EMBL/GenBank/DDBJ whole genome shotgun (WGS) entry which is preliminary data.</text>
</comment>